<keyword evidence="5 9" id="KW-0812">Transmembrane</keyword>
<feature type="compositionally biased region" description="Basic and acidic residues" evidence="8">
    <location>
        <begin position="37"/>
        <end position="49"/>
    </location>
</feature>
<dbReference type="InterPro" id="IPR002293">
    <property type="entry name" value="AA/rel_permease1"/>
</dbReference>
<evidence type="ECO:0000256" key="2">
    <source>
        <dbReference type="ARBA" id="ARBA00007040"/>
    </source>
</evidence>
<dbReference type="PANTHER" id="PTHR11785">
    <property type="entry name" value="AMINO ACID TRANSPORTER"/>
    <property type="match status" value="1"/>
</dbReference>
<keyword evidence="6 9" id="KW-1133">Transmembrane helix</keyword>
<dbReference type="PANTHER" id="PTHR11785:SF240">
    <property type="entry name" value="LD25378P"/>
    <property type="match status" value="1"/>
</dbReference>
<proteinExistence type="inferred from homology"/>
<evidence type="ECO:0000313" key="11">
    <source>
        <dbReference type="Proteomes" id="UP000326759"/>
    </source>
</evidence>
<feature type="transmembrane region" description="Helical" evidence="9">
    <location>
        <begin position="65"/>
        <end position="85"/>
    </location>
</feature>
<comment type="caution">
    <text evidence="10">The sequence shown here is derived from an EMBL/GenBank/DDBJ whole genome shotgun (WGS) entry which is preliminary data.</text>
</comment>
<feature type="transmembrane region" description="Helical" evidence="9">
    <location>
        <begin position="290"/>
        <end position="316"/>
    </location>
</feature>
<evidence type="ECO:0000256" key="1">
    <source>
        <dbReference type="ARBA" id="ARBA00004651"/>
    </source>
</evidence>
<organism evidence="10 11">
    <name type="scientific">Armadillidium nasatum</name>
    <dbReference type="NCBI Taxonomy" id="96803"/>
    <lineage>
        <taxon>Eukaryota</taxon>
        <taxon>Metazoa</taxon>
        <taxon>Ecdysozoa</taxon>
        <taxon>Arthropoda</taxon>
        <taxon>Crustacea</taxon>
        <taxon>Multicrustacea</taxon>
        <taxon>Malacostraca</taxon>
        <taxon>Eumalacostraca</taxon>
        <taxon>Peracarida</taxon>
        <taxon>Isopoda</taxon>
        <taxon>Oniscidea</taxon>
        <taxon>Crinocheta</taxon>
        <taxon>Armadillidiidae</taxon>
        <taxon>Armadillidium</taxon>
    </lineage>
</organism>
<comment type="subcellular location">
    <subcellularLocation>
        <location evidence="1">Cell membrane</location>
        <topology evidence="1">Multi-pass membrane protein</topology>
    </subcellularLocation>
</comment>
<feature type="transmembrane region" description="Helical" evidence="9">
    <location>
        <begin position="215"/>
        <end position="236"/>
    </location>
</feature>
<keyword evidence="11" id="KW-1185">Reference proteome</keyword>
<reference evidence="10 11" key="1">
    <citation type="journal article" date="2019" name="PLoS Biol.">
        <title>Sex chromosomes control vertical transmission of feminizing Wolbachia symbionts in an isopod.</title>
        <authorList>
            <person name="Becking T."/>
            <person name="Chebbi M.A."/>
            <person name="Giraud I."/>
            <person name="Moumen B."/>
            <person name="Laverre T."/>
            <person name="Caubet Y."/>
            <person name="Peccoud J."/>
            <person name="Gilbert C."/>
            <person name="Cordaux R."/>
        </authorList>
    </citation>
    <scope>NUCLEOTIDE SEQUENCE [LARGE SCALE GENOMIC DNA]</scope>
    <source>
        <strain evidence="10">ANa2</strain>
        <tissue evidence="10">Whole body excluding digestive tract and cuticle</tissue>
    </source>
</reference>
<dbReference type="GO" id="GO:0015179">
    <property type="term" value="F:L-amino acid transmembrane transporter activity"/>
    <property type="evidence" value="ECO:0007669"/>
    <property type="project" value="TreeGrafter"/>
</dbReference>
<comment type="similarity">
    <text evidence="2">Belongs to the amino acid-polyamine-organocation (APC) superfamily. L-type amino acid transporter (LAT) (TC 2.A.3.8) family.</text>
</comment>
<feature type="transmembrane region" description="Helical" evidence="9">
    <location>
        <begin position="256"/>
        <end position="278"/>
    </location>
</feature>
<accession>A0A5N5T8K4</accession>
<dbReference type="Pfam" id="PF13520">
    <property type="entry name" value="AA_permease_2"/>
    <property type="match status" value="1"/>
</dbReference>
<sequence>MNRRGSTSTMPLIFEDSVEYREAVNADGHLPQYQRFDQNDKEFARKEEKTDSDDDDSGIQMKKQLGVLDGIGIIVGIMVGSGIFISPRGVVEYSQSVGMALVVWAASGILSTVGALCYAELGTMIPKSGGDYAYISEAFGPLLGFLYLWVALIIIMPTGNTVIALTFAYYILKPLFPHCENPPDTAVKLVAALVILFLTWVNCTNVKAATKIQDIFTLTKILALSVIIITGIYYLATGHVENYQDPFGSTVWKAGSIATSFYQGLFSFAGWNSLNFVVEEMKDPYRNLPRAIMISLPLVTLIYFLVNMAYFSVLTANQVTASNAVAVTFGNMTLGSFSWIIPVFVACSTFGCLNGAIFSSSRLYYVGARDGHLPDSLGLINIKAFTPVPALVFLGLLTIIMLLTSDVQMLINYVSFSEAIFIFLSVTALLWMRYRYPHLRRPIKVWIGIPIVFFIVSIFLVVLPKIEKPLELGVAAGLILSGIPVYFFFISKPSDRFSKCRKIGNWIEVYFLKWYASKFILEHPQMKEQSPSILP</sequence>
<feature type="transmembrane region" description="Helical" evidence="9">
    <location>
        <begin position="97"/>
        <end position="121"/>
    </location>
</feature>
<feature type="transmembrane region" description="Helical" evidence="9">
    <location>
        <begin position="443"/>
        <end position="466"/>
    </location>
</feature>
<feature type="transmembrane region" description="Helical" evidence="9">
    <location>
        <begin position="336"/>
        <end position="358"/>
    </location>
</feature>
<feature type="transmembrane region" description="Helical" evidence="9">
    <location>
        <begin position="142"/>
        <end position="171"/>
    </location>
</feature>
<evidence type="ECO:0000256" key="7">
    <source>
        <dbReference type="ARBA" id="ARBA00023136"/>
    </source>
</evidence>
<feature type="transmembrane region" description="Helical" evidence="9">
    <location>
        <begin position="410"/>
        <end position="431"/>
    </location>
</feature>
<dbReference type="EMBL" id="SEYY01006138">
    <property type="protein sequence ID" value="KAB7502983.1"/>
    <property type="molecule type" value="Genomic_DNA"/>
</dbReference>
<dbReference type="OrthoDB" id="3257095at2759"/>
<evidence type="ECO:0000256" key="5">
    <source>
        <dbReference type="ARBA" id="ARBA00022692"/>
    </source>
</evidence>
<feature type="region of interest" description="Disordered" evidence="8">
    <location>
        <begin position="37"/>
        <end position="58"/>
    </location>
</feature>
<keyword evidence="4" id="KW-1003">Cell membrane</keyword>
<gene>
    <name evidence="10" type="primary">Slc7a6</name>
    <name evidence="10" type="ORF">Anas_10654</name>
</gene>
<keyword evidence="7 9" id="KW-0472">Membrane</keyword>
<evidence type="ECO:0000256" key="9">
    <source>
        <dbReference type="SAM" id="Phobius"/>
    </source>
</evidence>
<dbReference type="GO" id="GO:0005886">
    <property type="term" value="C:plasma membrane"/>
    <property type="evidence" value="ECO:0007669"/>
    <property type="project" value="UniProtKB-SubCell"/>
</dbReference>
<feature type="transmembrane region" description="Helical" evidence="9">
    <location>
        <begin position="379"/>
        <end position="404"/>
    </location>
</feature>
<dbReference type="FunFam" id="1.20.1740.10:FF:000003">
    <property type="entry name" value="Y+L amino acid transporter 1 isoform X1"/>
    <property type="match status" value="1"/>
</dbReference>
<dbReference type="Proteomes" id="UP000326759">
    <property type="component" value="Unassembled WGS sequence"/>
</dbReference>
<evidence type="ECO:0000313" key="10">
    <source>
        <dbReference type="EMBL" id="KAB7502983.1"/>
    </source>
</evidence>
<feature type="transmembrane region" description="Helical" evidence="9">
    <location>
        <begin position="472"/>
        <end position="491"/>
    </location>
</feature>
<name>A0A5N5T8K4_9CRUS</name>
<dbReference type="Gene3D" id="1.20.1740.10">
    <property type="entry name" value="Amino acid/polyamine transporter I"/>
    <property type="match status" value="1"/>
</dbReference>
<keyword evidence="3" id="KW-0813">Transport</keyword>
<evidence type="ECO:0000256" key="4">
    <source>
        <dbReference type="ARBA" id="ARBA00022475"/>
    </source>
</evidence>
<dbReference type="AlphaFoldDB" id="A0A5N5T8K4"/>
<evidence type="ECO:0000256" key="3">
    <source>
        <dbReference type="ARBA" id="ARBA00022448"/>
    </source>
</evidence>
<feature type="transmembrane region" description="Helical" evidence="9">
    <location>
        <begin position="186"/>
        <end position="203"/>
    </location>
</feature>
<evidence type="ECO:0000256" key="6">
    <source>
        <dbReference type="ARBA" id="ARBA00022989"/>
    </source>
</evidence>
<evidence type="ECO:0000256" key="8">
    <source>
        <dbReference type="SAM" id="MobiDB-lite"/>
    </source>
</evidence>
<protein>
    <submittedName>
        <fullName evidence="10">Y+L amino acid transporter 2</fullName>
    </submittedName>
</protein>
<dbReference type="InterPro" id="IPR050598">
    <property type="entry name" value="AminoAcid_Transporter"/>
</dbReference>